<dbReference type="SUPFAM" id="SSF52047">
    <property type="entry name" value="RNI-like"/>
    <property type="match status" value="1"/>
</dbReference>
<dbReference type="CDD" id="cd22159">
    <property type="entry name" value="F-box_AtTIR1-like"/>
    <property type="match status" value="1"/>
</dbReference>
<dbReference type="Gene3D" id="1.20.1280.50">
    <property type="match status" value="1"/>
</dbReference>
<dbReference type="InterPro" id="IPR041101">
    <property type="entry name" value="Transp_inhibit"/>
</dbReference>
<dbReference type="GO" id="GO:0019005">
    <property type="term" value="C:SCF ubiquitin ligase complex"/>
    <property type="evidence" value="ECO:0007669"/>
    <property type="project" value="TreeGrafter"/>
</dbReference>
<keyword evidence="5" id="KW-0927">Auxin signaling pathway</keyword>
<evidence type="ECO:0000256" key="2">
    <source>
        <dbReference type="ARBA" id="ARBA00004906"/>
    </source>
</evidence>
<dbReference type="InterPro" id="IPR006553">
    <property type="entry name" value="Leu-rich_rpt_Cys-con_subtyp"/>
</dbReference>
<feature type="domain" description="COI1 F-box" evidence="7">
    <location>
        <begin position="167"/>
        <end position="205"/>
    </location>
</feature>
<evidence type="ECO:0000313" key="9">
    <source>
        <dbReference type="EMBL" id="JAU94977.1"/>
    </source>
</evidence>
<accession>A0A1J3JRD3</accession>
<dbReference type="AlphaFoldDB" id="A0A1J3JRD3"/>
<dbReference type="Pfam" id="PF18511">
    <property type="entry name" value="F-box_5"/>
    <property type="match status" value="1"/>
</dbReference>
<feature type="compositionally biased region" description="Low complexity" evidence="6">
    <location>
        <begin position="133"/>
        <end position="157"/>
    </location>
</feature>
<dbReference type="PANTHER" id="PTHR16134">
    <property type="entry name" value="F-BOX/TPR REPEAT PROTEIN POF3"/>
    <property type="match status" value="1"/>
</dbReference>
<keyword evidence="3" id="KW-0833">Ubl conjugation pathway</keyword>
<dbReference type="FunFam" id="3.80.10.10:FF:000029">
    <property type="entry name" value="Transport inhibitor response 1"/>
    <property type="match status" value="1"/>
</dbReference>
<comment type="pathway">
    <text evidence="2">Protein modification; protein ubiquitination.</text>
</comment>
<dbReference type="Gene3D" id="3.80.10.10">
    <property type="entry name" value="Ribonuclease Inhibitor"/>
    <property type="match status" value="1"/>
</dbReference>
<comment type="subcellular location">
    <subcellularLocation>
        <location evidence="1">Nucleus</location>
    </subcellularLocation>
</comment>
<evidence type="ECO:0000256" key="5">
    <source>
        <dbReference type="ARBA" id="ARBA00023294"/>
    </source>
</evidence>
<evidence type="ECO:0000256" key="4">
    <source>
        <dbReference type="ARBA" id="ARBA00023242"/>
    </source>
</evidence>
<dbReference type="GO" id="GO:0009734">
    <property type="term" value="P:auxin-activated signaling pathway"/>
    <property type="evidence" value="ECO:0007669"/>
    <property type="project" value="UniProtKB-KW"/>
</dbReference>
<dbReference type="GO" id="GO:0031146">
    <property type="term" value="P:SCF-dependent proteasomal ubiquitin-dependent protein catabolic process"/>
    <property type="evidence" value="ECO:0007669"/>
    <property type="project" value="TreeGrafter"/>
</dbReference>
<dbReference type="Pfam" id="PF18791">
    <property type="entry name" value="Transp_inhibit"/>
    <property type="match status" value="1"/>
</dbReference>
<proteinExistence type="predicted"/>
<protein>
    <submittedName>
        <fullName evidence="9">F-box protein FBX14</fullName>
    </submittedName>
</protein>
<evidence type="ECO:0000256" key="6">
    <source>
        <dbReference type="SAM" id="MobiDB-lite"/>
    </source>
</evidence>
<evidence type="ECO:0000256" key="1">
    <source>
        <dbReference type="ARBA" id="ARBA00004123"/>
    </source>
</evidence>
<dbReference type="SMART" id="SM00367">
    <property type="entry name" value="LRR_CC"/>
    <property type="match status" value="4"/>
</dbReference>
<gene>
    <name evidence="9" type="ORF">MP_TR1784_c0_g1_i1_g.4682</name>
</gene>
<keyword evidence="4" id="KW-0539">Nucleus</keyword>
<evidence type="ECO:0000256" key="3">
    <source>
        <dbReference type="ARBA" id="ARBA00022786"/>
    </source>
</evidence>
<reference evidence="9" key="1">
    <citation type="submission" date="2016-07" db="EMBL/GenBank/DDBJ databases">
        <title>De novo transcriptome assembly of four accessions of the metal hyperaccumulator plant Noccaea caerulescens.</title>
        <authorList>
            <person name="Blande D."/>
            <person name="Halimaa P."/>
            <person name="Tervahauta A.I."/>
            <person name="Aarts M.G."/>
            <person name="Karenlampi S.O."/>
        </authorList>
    </citation>
    <scope>NUCLEOTIDE SEQUENCE</scope>
</reference>
<dbReference type="InterPro" id="IPR032675">
    <property type="entry name" value="LRR_dom_sf"/>
</dbReference>
<name>A0A1J3JRD3_NOCCA</name>
<dbReference type="EMBL" id="GEVM01010961">
    <property type="protein sequence ID" value="JAU94977.1"/>
    <property type="molecule type" value="Transcribed_RNA"/>
</dbReference>
<evidence type="ECO:0000259" key="8">
    <source>
        <dbReference type="Pfam" id="PF18791"/>
    </source>
</evidence>
<sequence length="737" mass="82774">MSLVTDSHLKMEGRSFKFAFSYFFFLLSSFHPSSYNNIRNLFYLKWGKSLPNNGAQVERESQLQNQLLFPYLYPSLDDEKRERERAQKKSDNSGQKILVILESRCFDQLLTMTEDRSGMAENVERYLQLDPRSAALPQPPSSSSSSSANKSRSCQSSNPVTQPPCPDHVLENVLENVLQFLTSRFDRNAVSLVCRSWYLVEAQTRFEVFIGNCYSLSPARLTHRFKRVKSLVLKGKPRFADFNLIPPDWGAQFAPWVSATAKAYPWLEKVNLKRMLVTDDDLALLAESFPGFKELTLLCCEGFGTTGIAIVANKCRKLRVLDLIESEVTDDDVDWISCFPEGETHLESLSFECVESPINVKALEGLVVRSPFLKKLRTNRFVSLEELHRIMARASQLTSLGTGSFSPEIVPQGEQEPDYASAFRACKSIVCLSGFREFTPEYLPAISPLCANLTSLNFSYANISPDMLRPFIRHCHNIRVFWALDSICDEGLEAVAATCKELRELRVFPIDAREDSEGPVSGVGLQAISAGCRKLESILYFCQRMTNRAVTAMSENCPQLTVFRLCIMGRHKPDHVTGKPMDDGFGAIVKNCKKLTRLAVSGLLTDEAFSLIGEYGKLIRTLSVAFAGDSDMALRYVLEGCPKLQKLEIRDSPFGDVGLRSGIHRYHNMRFVWMSSCSLSRGGCRDVANALPSVVVEVFGSDDDGDDDDNADYVETLYMYRSLDGPRKDAPKFVTIL</sequence>
<organism evidence="9">
    <name type="scientific">Noccaea caerulescens</name>
    <name type="common">Alpine penny-cress</name>
    <name type="synonym">Thlaspi caerulescens</name>
    <dbReference type="NCBI Taxonomy" id="107243"/>
    <lineage>
        <taxon>Eukaryota</taxon>
        <taxon>Viridiplantae</taxon>
        <taxon>Streptophyta</taxon>
        <taxon>Embryophyta</taxon>
        <taxon>Tracheophyta</taxon>
        <taxon>Spermatophyta</taxon>
        <taxon>Magnoliopsida</taxon>
        <taxon>eudicotyledons</taxon>
        <taxon>Gunneridae</taxon>
        <taxon>Pentapetalae</taxon>
        <taxon>rosids</taxon>
        <taxon>malvids</taxon>
        <taxon>Brassicales</taxon>
        <taxon>Brassicaceae</taxon>
        <taxon>Coluteocarpeae</taxon>
        <taxon>Noccaea</taxon>
    </lineage>
</organism>
<feature type="domain" description="Transport inhibitor response 1" evidence="8">
    <location>
        <begin position="226"/>
        <end position="272"/>
    </location>
</feature>
<dbReference type="PANTHER" id="PTHR16134:SF125">
    <property type="entry name" value="F-BOX PROTEIN FBX14"/>
    <property type="match status" value="1"/>
</dbReference>
<dbReference type="GO" id="GO:0005634">
    <property type="term" value="C:nucleus"/>
    <property type="evidence" value="ECO:0007669"/>
    <property type="project" value="UniProtKB-SubCell"/>
</dbReference>
<evidence type="ECO:0000259" key="7">
    <source>
        <dbReference type="Pfam" id="PF18511"/>
    </source>
</evidence>
<dbReference type="InterPro" id="IPR041567">
    <property type="entry name" value="COI1_F-box"/>
</dbReference>
<feature type="region of interest" description="Disordered" evidence="6">
    <location>
        <begin position="133"/>
        <end position="162"/>
    </location>
</feature>